<dbReference type="Pfam" id="PF01544">
    <property type="entry name" value="CorA"/>
    <property type="match status" value="1"/>
</dbReference>
<dbReference type="EMBL" id="ML977500">
    <property type="protein sequence ID" value="KAF2132863.1"/>
    <property type="molecule type" value="Genomic_DNA"/>
</dbReference>
<keyword evidence="4" id="KW-1185">Reference proteome</keyword>
<evidence type="ECO:0000256" key="1">
    <source>
        <dbReference type="SAM" id="MobiDB-lite"/>
    </source>
</evidence>
<reference evidence="3" key="1">
    <citation type="journal article" date="2020" name="Stud. Mycol.">
        <title>101 Dothideomycetes genomes: a test case for predicting lifestyles and emergence of pathogens.</title>
        <authorList>
            <person name="Haridas S."/>
            <person name="Albert R."/>
            <person name="Binder M."/>
            <person name="Bloem J."/>
            <person name="Labutti K."/>
            <person name="Salamov A."/>
            <person name="Andreopoulos B."/>
            <person name="Baker S."/>
            <person name="Barry K."/>
            <person name="Bills G."/>
            <person name="Bluhm B."/>
            <person name="Cannon C."/>
            <person name="Castanera R."/>
            <person name="Culley D."/>
            <person name="Daum C."/>
            <person name="Ezra D."/>
            <person name="Gonzalez J."/>
            <person name="Henrissat B."/>
            <person name="Kuo A."/>
            <person name="Liang C."/>
            <person name="Lipzen A."/>
            <person name="Lutzoni F."/>
            <person name="Magnuson J."/>
            <person name="Mondo S."/>
            <person name="Nolan M."/>
            <person name="Ohm R."/>
            <person name="Pangilinan J."/>
            <person name="Park H.-J."/>
            <person name="Ramirez L."/>
            <person name="Alfaro M."/>
            <person name="Sun H."/>
            <person name="Tritt A."/>
            <person name="Yoshinaga Y."/>
            <person name="Zwiers L.-H."/>
            <person name="Turgeon B."/>
            <person name="Goodwin S."/>
            <person name="Spatafora J."/>
            <person name="Crous P."/>
            <person name="Grigoriev I."/>
        </authorList>
    </citation>
    <scope>NUCLEOTIDE SEQUENCE</scope>
    <source>
        <strain evidence="3">CBS 119687</strain>
    </source>
</reference>
<dbReference type="AlphaFoldDB" id="A0A6A6ANU3"/>
<proteinExistence type="predicted"/>
<feature type="transmembrane region" description="Helical" evidence="2">
    <location>
        <begin position="464"/>
        <end position="483"/>
    </location>
</feature>
<name>A0A6A6ANU3_9PLEO</name>
<dbReference type="OrthoDB" id="5428055at2759"/>
<feature type="compositionally biased region" description="Basic residues" evidence="1">
    <location>
        <begin position="546"/>
        <end position="560"/>
    </location>
</feature>
<dbReference type="GO" id="GO:0046873">
    <property type="term" value="F:metal ion transmembrane transporter activity"/>
    <property type="evidence" value="ECO:0007669"/>
    <property type="project" value="InterPro"/>
</dbReference>
<protein>
    <recommendedName>
        <fullName evidence="5">Cora-domain-containing protein</fullName>
    </recommendedName>
</protein>
<organism evidence="3 4">
    <name type="scientific">Dothidotthia symphoricarpi CBS 119687</name>
    <dbReference type="NCBI Taxonomy" id="1392245"/>
    <lineage>
        <taxon>Eukaryota</taxon>
        <taxon>Fungi</taxon>
        <taxon>Dikarya</taxon>
        <taxon>Ascomycota</taxon>
        <taxon>Pezizomycotina</taxon>
        <taxon>Dothideomycetes</taxon>
        <taxon>Pleosporomycetidae</taxon>
        <taxon>Pleosporales</taxon>
        <taxon>Dothidotthiaceae</taxon>
        <taxon>Dothidotthia</taxon>
    </lineage>
</organism>
<evidence type="ECO:0000313" key="3">
    <source>
        <dbReference type="EMBL" id="KAF2132863.1"/>
    </source>
</evidence>
<feature type="transmembrane region" description="Helical" evidence="2">
    <location>
        <begin position="495"/>
        <end position="515"/>
    </location>
</feature>
<accession>A0A6A6ANU3</accession>
<keyword evidence="2" id="KW-0812">Transmembrane</keyword>
<dbReference type="InterPro" id="IPR002523">
    <property type="entry name" value="MgTranspt_CorA/ZnTranspt_ZntB"/>
</dbReference>
<dbReference type="Gene3D" id="1.20.58.340">
    <property type="entry name" value="Magnesium transport protein CorA, transmembrane region"/>
    <property type="match status" value="1"/>
</dbReference>
<dbReference type="GO" id="GO:0016020">
    <property type="term" value="C:membrane"/>
    <property type="evidence" value="ECO:0007669"/>
    <property type="project" value="InterPro"/>
</dbReference>
<gene>
    <name evidence="3" type="ORF">P153DRAFT_393811</name>
</gene>
<feature type="region of interest" description="Disordered" evidence="1">
    <location>
        <begin position="541"/>
        <end position="560"/>
    </location>
</feature>
<evidence type="ECO:0000313" key="4">
    <source>
        <dbReference type="Proteomes" id="UP000799771"/>
    </source>
</evidence>
<evidence type="ECO:0000256" key="2">
    <source>
        <dbReference type="SAM" id="Phobius"/>
    </source>
</evidence>
<dbReference type="Proteomes" id="UP000799771">
    <property type="component" value="Unassembled WGS sequence"/>
</dbReference>
<keyword evidence="2" id="KW-1133">Transmembrane helix</keyword>
<keyword evidence="2" id="KW-0472">Membrane</keyword>
<dbReference type="RefSeq" id="XP_033527250.1">
    <property type="nucleotide sequence ID" value="XM_033671267.1"/>
</dbReference>
<dbReference type="GeneID" id="54411699"/>
<evidence type="ECO:0008006" key="5">
    <source>
        <dbReference type="Google" id="ProtNLM"/>
    </source>
</evidence>
<sequence length="560" mass="63402">MAENIGSVELSSLSQIGTASATTNGKSSAPSPTAGSDNVVGSWLCADGEYQRYITALSSSNPSLAKPDPNNKKNPLRNGNALVVLLDAPATGPTRFEKTEFTQSLLRAHFEEASHNLKHDRRRIYLMEGLAPDYVSMVGGHFFMDPTFFQRHERTCVWSDKFTPVSDALPLPSSLEPDTSFHLQYCELREFNMRLETVPYFCNRTGRHVGLTAPRPDSTTGIVRRKVGWWSQETGNGGWDVVILCDPRIDRLRGNPRVKLEGESEPSLIIDPDNNLENGPFQGGYIDFLPTVTRDLANTGRPHPHDSMLRDLIYYFEKSSHLITEEAWKTPSSSALFLKKIVAAHYHQLVDYIKVMLPSLELKLTTAWIEEQDHWRYLQTISRRCGNYRDDIEDTLFSLGYSLEPPSKVRAGKWEDCERDFQYLYFRLKLLKERTDSLMQAMTGLASIAGNRQNLEEAKRVQRLTGLALFFVPLAYTSSLFSMQDNYAPNKGKFWVYWVSAIGVVLVTFILAMVADRALDDTARWSWKHVSDKHLPFWKGKGSPGKVKRKTTGIHGPARR</sequence>